<dbReference type="Proteomes" id="UP000000305">
    <property type="component" value="Unassembled WGS sequence"/>
</dbReference>
<dbReference type="InParanoid" id="E9GK61"/>
<evidence type="ECO:0000313" key="2">
    <source>
        <dbReference type="Proteomes" id="UP000000305"/>
    </source>
</evidence>
<dbReference type="HOGENOM" id="CLU_3070795_0_0_1"/>
<evidence type="ECO:0000313" key="1">
    <source>
        <dbReference type="EMBL" id="EFX80300.1"/>
    </source>
</evidence>
<dbReference type="AlphaFoldDB" id="E9GK61"/>
<gene>
    <name evidence="1" type="ORF">DAPPUDRAFT_318732</name>
</gene>
<reference evidence="1 2" key="1">
    <citation type="journal article" date="2011" name="Science">
        <title>The ecoresponsive genome of Daphnia pulex.</title>
        <authorList>
            <person name="Colbourne J.K."/>
            <person name="Pfrender M.E."/>
            <person name="Gilbert D."/>
            <person name="Thomas W.K."/>
            <person name="Tucker A."/>
            <person name="Oakley T.H."/>
            <person name="Tokishita S."/>
            <person name="Aerts A."/>
            <person name="Arnold G.J."/>
            <person name="Basu M.K."/>
            <person name="Bauer D.J."/>
            <person name="Caceres C.E."/>
            <person name="Carmel L."/>
            <person name="Casola C."/>
            <person name="Choi J.H."/>
            <person name="Detter J.C."/>
            <person name="Dong Q."/>
            <person name="Dusheyko S."/>
            <person name="Eads B.D."/>
            <person name="Frohlich T."/>
            <person name="Geiler-Samerotte K.A."/>
            <person name="Gerlach D."/>
            <person name="Hatcher P."/>
            <person name="Jogdeo S."/>
            <person name="Krijgsveld J."/>
            <person name="Kriventseva E.V."/>
            <person name="Kultz D."/>
            <person name="Laforsch C."/>
            <person name="Lindquist E."/>
            <person name="Lopez J."/>
            <person name="Manak J.R."/>
            <person name="Muller J."/>
            <person name="Pangilinan J."/>
            <person name="Patwardhan R.P."/>
            <person name="Pitluck S."/>
            <person name="Pritham E.J."/>
            <person name="Rechtsteiner A."/>
            <person name="Rho M."/>
            <person name="Rogozin I.B."/>
            <person name="Sakarya O."/>
            <person name="Salamov A."/>
            <person name="Schaack S."/>
            <person name="Shapiro H."/>
            <person name="Shiga Y."/>
            <person name="Skalitzky C."/>
            <person name="Smith Z."/>
            <person name="Souvorov A."/>
            <person name="Sung W."/>
            <person name="Tang Z."/>
            <person name="Tsuchiya D."/>
            <person name="Tu H."/>
            <person name="Vos H."/>
            <person name="Wang M."/>
            <person name="Wolf Y.I."/>
            <person name="Yamagata H."/>
            <person name="Yamada T."/>
            <person name="Ye Y."/>
            <person name="Shaw J.R."/>
            <person name="Andrews J."/>
            <person name="Crease T.J."/>
            <person name="Tang H."/>
            <person name="Lucas S.M."/>
            <person name="Robertson H.M."/>
            <person name="Bork P."/>
            <person name="Koonin E.V."/>
            <person name="Zdobnov E.M."/>
            <person name="Grigoriev I.V."/>
            <person name="Lynch M."/>
            <person name="Boore J.L."/>
        </authorList>
    </citation>
    <scope>NUCLEOTIDE SEQUENCE [LARGE SCALE GENOMIC DNA]</scope>
</reference>
<accession>E9GK61</accession>
<sequence>MVGLNSEHQTIIDMVTLPQRTELEENSFSIGPEANQNLLDFTTVINRLWDTVR</sequence>
<name>E9GK61_DAPPU</name>
<protein>
    <submittedName>
        <fullName evidence="1">Uncharacterized protein</fullName>
    </submittedName>
</protein>
<keyword evidence="2" id="KW-1185">Reference proteome</keyword>
<dbReference type="KEGG" id="dpx:DAPPUDRAFT_318732"/>
<proteinExistence type="predicted"/>
<dbReference type="EMBL" id="GL732548">
    <property type="protein sequence ID" value="EFX80300.1"/>
    <property type="molecule type" value="Genomic_DNA"/>
</dbReference>
<organism evidence="1 2">
    <name type="scientific">Daphnia pulex</name>
    <name type="common">Water flea</name>
    <dbReference type="NCBI Taxonomy" id="6669"/>
    <lineage>
        <taxon>Eukaryota</taxon>
        <taxon>Metazoa</taxon>
        <taxon>Ecdysozoa</taxon>
        <taxon>Arthropoda</taxon>
        <taxon>Crustacea</taxon>
        <taxon>Branchiopoda</taxon>
        <taxon>Diplostraca</taxon>
        <taxon>Cladocera</taxon>
        <taxon>Anomopoda</taxon>
        <taxon>Daphniidae</taxon>
        <taxon>Daphnia</taxon>
    </lineage>
</organism>